<evidence type="ECO:0000313" key="1">
    <source>
        <dbReference type="EMBL" id="WBF77731.1"/>
    </source>
</evidence>
<dbReference type="Proteomes" id="UP001223579">
    <property type="component" value="Segment"/>
</dbReference>
<dbReference type="EMBL" id="OP778609">
    <property type="protein sequence ID" value="WBF77731.1"/>
    <property type="molecule type" value="Genomic_DNA"/>
</dbReference>
<accession>A0AAE9W5A2</accession>
<keyword evidence="2" id="KW-1185">Reference proteome</keyword>
<protein>
    <submittedName>
        <fullName evidence="1">Uncharacterized protein</fullName>
    </submittedName>
</protein>
<gene>
    <name evidence="1" type="ORF">A73_223</name>
</gene>
<name>A0AAE9W5A2_9CAUD</name>
<organism evidence="1 2">
    <name type="scientific">Escherichia phage A73</name>
    <dbReference type="NCBI Taxonomy" id="3003819"/>
    <lineage>
        <taxon>Viruses</taxon>
        <taxon>Duplodnaviria</taxon>
        <taxon>Heunggongvirae</taxon>
        <taxon>Uroviricota</taxon>
        <taxon>Caudoviricetes</taxon>
        <taxon>Vequintavirinae</taxon>
        <taxon>Septuagintavirus</taxon>
        <taxon>Septuagintavirus A73</taxon>
    </lineage>
</organism>
<sequence length="54" mass="6359">MTRKSSSAYEKGRAAGFKFGMFKRNNPYNPNTMPEQFQDWESGFTKGYKERGWL</sequence>
<proteinExistence type="predicted"/>
<reference evidence="1 2" key="1">
    <citation type="submission" date="2022-11" db="EMBL/GenBank/DDBJ databases">
        <authorList>
            <person name="Cortes-Martin A."/>
            <person name="Buttimer C.T.H."/>
            <person name="Hill C."/>
        </authorList>
    </citation>
    <scope>NUCLEOTIDE SEQUENCE [LARGE SCALE GENOMIC DNA]</scope>
</reference>
<evidence type="ECO:0000313" key="2">
    <source>
        <dbReference type="Proteomes" id="UP001223579"/>
    </source>
</evidence>